<organism evidence="2">
    <name type="scientific">Rhizopus microsporus var. microsporus</name>
    <dbReference type="NCBI Taxonomy" id="86635"/>
    <lineage>
        <taxon>Eukaryota</taxon>
        <taxon>Fungi</taxon>
        <taxon>Fungi incertae sedis</taxon>
        <taxon>Mucoromycota</taxon>
        <taxon>Mucoromycotina</taxon>
        <taxon>Mucoromycetes</taxon>
        <taxon>Mucorales</taxon>
        <taxon>Mucorineae</taxon>
        <taxon>Rhizopodaceae</taxon>
        <taxon>Rhizopus</taxon>
    </lineage>
</organism>
<gene>
    <name evidence="2" type="ORF">BCV72DRAFT_336122</name>
</gene>
<accession>A0A1X0R272</accession>
<reference evidence="2" key="1">
    <citation type="journal article" date="2016" name="Proc. Natl. Acad. Sci. U.S.A.">
        <title>Lipid metabolic changes in an early divergent fungus govern the establishment of a mutualistic symbiosis with endobacteria.</title>
        <authorList>
            <person name="Lastovetsky O.A."/>
            <person name="Gaspar M.L."/>
            <person name="Mondo S.J."/>
            <person name="LaButti K.M."/>
            <person name="Sandor L."/>
            <person name="Grigoriev I.V."/>
            <person name="Henry S.A."/>
            <person name="Pawlowska T.E."/>
        </authorList>
    </citation>
    <scope>NUCLEOTIDE SEQUENCE [LARGE SCALE GENOMIC DNA]</scope>
    <source>
        <strain evidence="2">ATCC 52814</strain>
    </source>
</reference>
<dbReference type="AlphaFoldDB" id="A0A1X0R272"/>
<feature type="region of interest" description="Disordered" evidence="1">
    <location>
        <begin position="43"/>
        <end position="63"/>
    </location>
</feature>
<name>A0A1X0R272_RHIZD</name>
<proteinExistence type="predicted"/>
<evidence type="ECO:0000256" key="1">
    <source>
        <dbReference type="SAM" id="MobiDB-lite"/>
    </source>
</evidence>
<dbReference type="EMBL" id="KV921929">
    <property type="protein sequence ID" value="ORE06143.1"/>
    <property type="molecule type" value="Genomic_DNA"/>
</dbReference>
<dbReference type="Proteomes" id="UP000242414">
    <property type="component" value="Unassembled WGS sequence"/>
</dbReference>
<feature type="compositionally biased region" description="Basic and acidic residues" evidence="1">
    <location>
        <begin position="113"/>
        <end position="135"/>
    </location>
</feature>
<feature type="compositionally biased region" description="Basic residues" evidence="1">
    <location>
        <begin position="221"/>
        <end position="244"/>
    </location>
</feature>
<feature type="region of interest" description="Disordered" evidence="1">
    <location>
        <begin position="77"/>
        <end position="159"/>
    </location>
</feature>
<protein>
    <submittedName>
        <fullName evidence="2">Uncharacterized protein</fullName>
    </submittedName>
</protein>
<sequence>MNQYTFSFLFFFPSIHIIPLPSMLRVSSILYLESIWTRNREHMDREQDQEQPPVATNEEVSDSEALDVTLVIPEDENQTDAPLQPEQFSDESLDSSTSHTKTEAIDTLVIKPETIDQEKIPSEDKMLKVQPKDEQSSALFKNNDDDKPPTPPATPASSRFSARRLFSKARLSIVSDDFSLSTHKSAFMQKLSPPKIPSPMPFRSKHTSVDSYTSELERRPSKLRTKGKMLSKKIKRTFSIHRNT</sequence>
<dbReference type="OrthoDB" id="10355075at2759"/>
<evidence type="ECO:0000313" key="2">
    <source>
        <dbReference type="EMBL" id="ORE06143.1"/>
    </source>
</evidence>
<feature type="region of interest" description="Disordered" evidence="1">
    <location>
        <begin position="190"/>
        <end position="244"/>
    </location>
</feature>
<dbReference type="VEuPathDB" id="FungiDB:BCV72DRAFT_336122"/>